<dbReference type="InterPro" id="IPR000086">
    <property type="entry name" value="NUDIX_hydrolase_dom"/>
</dbReference>
<evidence type="ECO:0000313" key="7">
    <source>
        <dbReference type="Proteomes" id="UP001519287"/>
    </source>
</evidence>
<proteinExistence type="inferred from homology"/>
<sequence length="145" mass="16189">MIRVDIASALIFDESSKKILMVLNKKGDSSQWSIPGGTVEAGETLEQAVKRETKEESGYDIEITGLYSVREALFSEKGHHALLFTFLANIVGGEMNISDPDGEVVEVKWLDLETANEFMTYLPDHLKIKTQENKTAVSYYYHGAV</sequence>
<dbReference type="Gene3D" id="3.90.79.10">
    <property type="entry name" value="Nucleoside Triphosphate Pyrophosphohydrolase"/>
    <property type="match status" value="1"/>
</dbReference>
<dbReference type="PRINTS" id="PR00502">
    <property type="entry name" value="NUDIXFAMILY"/>
</dbReference>
<gene>
    <name evidence="6" type="ORF">J2Z66_006220</name>
</gene>
<protein>
    <submittedName>
        <fullName evidence="6">8-oxo-dGTP diphosphatase</fullName>
        <ecNumber evidence="6">3.6.1.55</ecNumber>
    </submittedName>
</protein>
<dbReference type="InterPro" id="IPR020476">
    <property type="entry name" value="Nudix_hydrolase"/>
</dbReference>
<dbReference type="InterPro" id="IPR015797">
    <property type="entry name" value="NUDIX_hydrolase-like_dom_sf"/>
</dbReference>
<accession>A0ABS4J408</accession>
<evidence type="ECO:0000313" key="6">
    <source>
        <dbReference type="EMBL" id="MBP1994581.1"/>
    </source>
</evidence>
<dbReference type="EC" id="3.6.1.55" evidence="6"/>
<dbReference type="PANTHER" id="PTHR43046:SF12">
    <property type="entry name" value="GDP-MANNOSE MANNOSYL HYDROLASE"/>
    <property type="match status" value="1"/>
</dbReference>
<evidence type="ECO:0000256" key="4">
    <source>
        <dbReference type="RuleBase" id="RU003476"/>
    </source>
</evidence>
<keyword evidence="7" id="KW-1185">Reference proteome</keyword>
<evidence type="ECO:0000259" key="5">
    <source>
        <dbReference type="PROSITE" id="PS51462"/>
    </source>
</evidence>
<comment type="caution">
    <text evidence="6">The sequence shown here is derived from an EMBL/GenBank/DDBJ whole genome shotgun (WGS) entry which is preliminary data.</text>
</comment>
<evidence type="ECO:0000256" key="1">
    <source>
        <dbReference type="ARBA" id="ARBA00001946"/>
    </source>
</evidence>
<dbReference type="CDD" id="cd02883">
    <property type="entry name" value="NUDIX_Hydrolase"/>
    <property type="match status" value="1"/>
</dbReference>
<feature type="domain" description="Nudix hydrolase" evidence="5">
    <location>
        <begin position="2"/>
        <end position="135"/>
    </location>
</feature>
<comment type="similarity">
    <text evidence="4">Belongs to the Nudix hydrolase family.</text>
</comment>
<dbReference type="GO" id="GO:0035539">
    <property type="term" value="F:8-oxo-7,8-dihydrodeoxyguanosine triphosphate pyrophosphatase activity"/>
    <property type="evidence" value="ECO:0007669"/>
    <property type="project" value="UniProtKB-EC"/>
</dbReference>
<dbReference type="EMBL" id="JAGGLB010000026">
    <property type="protein sequence ID" value="MBP1994581.1"/>
    <property type="molecule type" value="Genomic_DNA"/>
</dbReference>
<evidence type="ECO:0000256" key="2">
    <source>
        <dbReference type="ARBA" id="ARBA00022801"/>
    </source>
</evidence>
<comment type="cofactor">
    <cofactor evidence="1">
        <name>Mg(2+)</name>
        <dbReference type="ChEBI" id="CHEBI:18420"/>
    </cofactor>
</comment>
<dbReference type="Proteomes" id="UP001519287">
    <property type="component" value="Unassembled WGS sequence"/>
</dbReference>
<reference evidence="6 7" key="1">
    <citation type="submission" date="2021-03" db="EMBL/GenBank/DDBJ databases">
        <title>Genomic Encyclopedia of Type Strains, Phase IV (KMG-IV): sequencing the most valuable type-strain genomes for metagenomic binning, comparative biology and taxonomic classification.</title>
        <authorList>
            <person name="Goeker M."/>
        </authorList>
    </citation>
    <scope>NUCLEOTIDE SEQUENCE [LARGE SCALE GENOMIC DNA]</scope>
    <source>
        <strain evidence="6 7">DSM 26048</strain>
    </source>
</reference>
<dbReference type="SUPFAM" id="SSF55811">
    <property type="entry name" value="Nudix"/>
    <property type="match status" value="1"/>
</dbReference>
<dbReference type="InterPro" id="IPR020084">
    <property type="entry name" value="NUDIX_hydrolase_CS"/>
</dbReference>
<organism evidence="6 7">
    <name type="scientific">Paenibacillus eucommiae</name>
    <dbReference type="NCBI Taxonomy" id="1355755"/>
    <lineage>
        <taxon>Bacteria</taxon>
        <taxon>Bacillati</taxon>
        <taxon>Bacillota</taxon>
        <taxon>Bacilli</taxon>
        <taxon>Bacillales</taxon>
        <taxon>Paenibacillaceae</taxon>
        <taxon>Paenibacillus</taxon>
    </lineage>
</organism>
<dbReference type="PROSITE" id="PS51462">
    <property type="entry name" value="NUDIX"/>
    <property type="match status" value="1"/>
</dbReference>
<evidence type="ECO:0000256" key="3">
    <source>
        <dbReference type="ARBA" id="ARBA00022842"/>
    </source>
</evidence>
<dbReference type="PROSITE" id="PS00893">
    <property type="entry name" value="NUDIX_BOX"/>
    <property type="match status" value="1"/>
</dbReference>
<dbReference type="PANTHER" id="PTHR43046">
    <property type="entry name" value="GDP-MANNOSE MANNOSYL HYDROLASE"/>
    <property type="match status" value="1"/>
</dbReference>
<name>A0ABS4J408_9BACL</name>
<keyword evidence="3" id="KW-0460">Magnesium</keyword>
<keyword evidence="2 4" id="KW-0378">Hydrolase</keyword>
<dbReference type="Pfam" id="PF00293">
    <property type="entry name" value="NUDIX"/>
    <property type="match status" value="1"/>
</dbReference>